<dbReference type="SUPFAM" id="SSF46689">
    <property type="entry name" value="Homeodomain-like"/>
    <property type="match status" value="2"/>
</dbReference>
<dbReference type="PANTHER" id="PTHR46796:SF6">
    <property type="entry name" value="ARAC SUBFAMILY"/>
    <property type="match status" value="1"/>
</dbReference>
<evidence type="ECO:0000313" key="5">
    <source>
        <dbReference type="EMBL" id="MCT7375142.1"/>
    </source>
</evidence>
<keyword evidence="3" id="KW-0804">Transcription</keyword>
<sequence length="278" mass="30785">MDIVPENAGPRLVTAKGAAVHAIRPPGSQTFLPRNHVATVVLAHSPATTTRFGGGDQHRYDAYTGVLTVIPADVEVEMDWSTAREEVLVAWKPESLHEIAIEALDLGSAELRPSKGKVDPQALHMAELLKAELTRGEPPNEPYIESLIVLLGIHVLRNYSSFNMRPAPPKGGLSDYAARRVQEYVEEHFTRKLSVDELAAVCELSPGHFIHAFSKTFGQPPHRYLVNRRLAFAEKLLLDTEMTIAEVAYLSGFSSQSHLTSAMRSHKRITPARMRAKR</sequence>
<dbReference type="PROSITE" id="PS01124">
    <property type="entry name" value="HTH_ARAC_FAMILY_2"/>
    <property type="match status" value="1"/>
</dbReference>
<accession>A0ABT2LKK9</accession>
<evidence type="ECO:0000259" key="4">
    <source>
        <dbReference type="PROSITE" id="PS01124"/>
    </source>
</evidence>
<keyword evidence="6" id="KW-1185">Reference proteome</keyword>
<dbReference type="PANTHER" id="PTHR46796">
    <property type="entry name" value="HTH-TYPE TRANSCRIPTIONAL ACTIVATOR RHAS-RELATED"/>
    <property type="match status" value="1"/>
</dbReference>
<dbReference type="Pfam" id="PF12833">
    <property type="entry name" value="HTH_18"/>
    <property type="match status" value="1"/>
</dbReference>
<evidence type="ECO:0000256" key="2">
    <source>
        <dbReference type="ARBA" id="ARBA00023125"/>
    </source>
</evidence>
<comment type="caution">
    <text evidence="5">The sequence shown here is derived from an EMBL/GenBank/DDBJ whole genome shotgun (WGS) entry which is preliminary data.</text>
</comment>
<evidence type="ECO:0000256" key="3">
    <source>
        <dbReference type="ARBA" id="ARBA00023163"/>
    </source>
</evidence>
<reference evidence="5 6" key="1">
    <citation type="submission" date="2022-09" db="EMBL/GenBank/DDBJ databases">
        <title>Chelativorans salina sp. nov., a novel slightly halophilic bacterium isolated from a saline lake sediment enrichment.</title>
        <authorList>
            <person name="Gao L."/>
            <person name="Fang B.-Z."/>
            <person name="Li W.-J."/>
        </authorList>
    </citation>
    <scope>NUCLEOTIDE SEQUENCE [LARGE SCALE GENOMIC DNA]</scope>
    <source>
        <strain evidence="5 6">EGI FJ00035</strain>
    </source>
</reference>
<protein>
    <submittedName>
        <fullName evidence="5">AraC family transcriptional regulator</fullName>
    </submittedName>
</protein>
<dbReference type="InterPro" id="IPR050204">
    <property type="entry name" value="AraC_XylS_family_regulators"/>
</dbReference>
<evidence type="ECO:0000313" key="6">
    <source>
        <dbReference type="Proteomes" id="UP001320831"/>
    </source>
</evidence>
<gene>
    <name evidence="5" type="ORF">N5A92_08860</name>
</gene>
<name>A0ABT2LKK9_9HYPH</name>
<dbReference type="Gene3D" id="1.10.10.60">
    <property type="entry name" value="Homeodomain-like"/>
    <property type="match status" value="1"/>
</dbReference>
<dbReference type="SMART" id="SM00342">
    <property type="entry name" value="HTH_ARAC"/>
    <property type="match status" value="1"/>
</dbReference>
<dbReference type="EMBL" id="JAOCZP010000002">
    <property type="protein sequence ID" value="MCT7375142.1"/>
    <property type="molecule type" value="Genomic_DNA"/>
</dbReference>
<proteinExistence type="predicted"/>
<dbReference type="InterPro" id="IPR009057">
    <property type="entry name" value="Homeodomain-like_sf"/>
</dbReference>
<dbReference type="InterPro" id="IPR018060">
    <property type="entry name" value="HTH_AraC"/>
</dbReference>
<dbReference type="RefSeq" id="WP_260901885.1">
    <property type="nucleotide sequence ID" value="NZ_JAOCZP010000002.1"/>
</dbReference>
<keyword evidence="2" id="KW-0238">DNA-binding</keyword>
<dbReference type="Proteomes" id="UP001320831">
    <property type="component" value="Unassembled WGS sequence"/>
</dbReference>
<evidence type="ECO:0000256" key="1">
    <source>
        <dbReference type="ARBA" id="ARBA00023015"/>
    </source>
</evidence>
<keyword evidence="1" id="KW-0805">Transcription regulation</keyword>
<organism evidence="5 6">
    <name type="scientific">Chelativorans salis</name>
    <dbReference type="NCBI Taxonomy" id="2978478"/>
    <lineage>
        <taxon>Bacteria</taxon>
        <taxon>Pseudomonadati</taxon>
        <taxon>Pseudomonadota</taxon>
        <taxon>Alphaproteobacteria</taxon>
        <taxon>Hyphomicrobiales</taxon>
        <taxon>Phyllobacteriaceae</taxon>
        <taxon>Chelativorans</taxon>
    </lineage>
</organism>
<feature type="domain" description="HTH araC/xylS-type" evidence="4">
    <location>
        <begin position="179"/>
        <end position="277"/>
    </location>
</feature>